<reference evidence="1 2" key="1">
    <citation type="journal article" date="2024" name="J Genomics">
        <title>Draft genome sequencing and assembly of Favolaschia claudopus CIRM-BRFM 2984 isolated from oak limbs.</title>
        <authorList>
            <person name="Navarro D."/>
            <person name="Drula E."/>
            <person name="Chaduli D."/>
            <person name="Cazenave R."/>
            <person name="Ahrendt S."/>
            <person name="Wang J."/>
            <person name="Lipzen A."/>
            <person name="Daum C."/>
            <person name="Barry K."/>
            <person name="Grigoriev I.V."/>
            <person name="Favel A."/>
            <person name="Rosso M.N."/>
            <person name="Martin F."/>
        </authorList>
    </citation>
    <scope>NUCLEOTIDE SEQUENCE [LARGE SCALE GENOMIC DNA]</scope>
    <source>
        <strain evidence="1 2">CIRM-BRFM 2984</strain>
    </source>
</reference>
<evidence type="ECO:0000313" key="2">
    <source>
        <dbReference type="Proteomes" id="UP001362999"/>
    </source>
</evidence>
<dbReference type="EMBL" id="JAWWNJ010000227">
    <property type="protein sequence ID" value="KAK6969362.1"/>
    <property type="molecule type" value="Genomic_DNA"/>
</dbReference>
<organism evidence="1 2">
    <name type="scientific">Favolaschia claudopus</name>
    <dbReference type="NCBI Taxonomy" id="2862362"/>
    <lineage>
        <taxon>Eukaryota</taxon>
        <taxon>Fungi</taxon>
        <taxon>Dikarya</taxon>
        <taxon>Basidiomycota</taxon>
        <taxon>Agaricomycotina</taxon>
        <taxon>Agaricomycetes</taxon>
        <taxon>Agaricomycetidae</taxon>
        <taxon>Agaricales</taxon>
        <taxon>Marasmiineae</taxon>
        <taxon>Mycenaceae</taxon>
        <taxon>Favolaschia</taxon>
    </lineage>
</organism>
<proteinExistence type="predicted"/>
<protein>
    <submittedName>
        <fullName evidence="1">Uncharacterized protein</fullName>
    </submittedName>
</protein>
<dbReference type="Proteomes" id="UP001362999">
    <property type="component" value="Unassembled WGS sequence"/>
</dbReference>
<comment type="caution">
    <text evidence="1">The sequence shown here is derived from an EMBL/GenBank/DDBJ whole genome shotgun (WGS) entry which is preliminary data.</text>
</comment>
<name>A0AAV9Z357_9AGAR</name>
<sequence>MPSPPASTCLQVVEVKATAFIGRRYTFELTTSRSACSIFKRLCNAGDDGRPEEEWEVATKRRQSPPPPSLSPAGVGWRSTIAESLPCSRSFIPPRIVTALHVDPACVHVYLGSGSQELETRYGDFFGLRFLDRIIDFRTSSCAVFLPAPFPPTGPLRACAAGMFVDMARIRIESILVVSASAAARTTVTAALVPITLWRRPLRSSPPALLSLSRDLPLPIRPSVYR</sequence>
<gene>
    <name evidence="1" type="ORF">R3P38DRAFT_3243591</name>
</gene>
<evidence type="ECO:0000313" key="1">
    <source>
        <dbReference type="EMBL" id="KAK6969362.1"/>
    </source>
</evidence>
<keyword evidence="2" id="KW-1185">Reference proteome</keyword>
<dbReference type="AlphaFoldDB" id="A0AAV9Z357"/>
<accession>A0AAV9Z357</accession>